<proteinExistence type="predicted"/>
<name>A0ABM7LRY4_9ACTN</name>
<protein>
    <submittedName>
        <fullName evidence="2">Adenosylcobinamide amidohydrolase</fullName>
    </submittedName>
</protein>
<dbReference type="Proteomes" id="UP000676967">
    <property type="component" value="Chromosome"/>
</dbReference>
<sequence>MFAEPSLTHRKEDGHEVPLLLWRFPEPVLAASSAVLGGGTGPREWLINASVPMSYARPDPEAHLAELAGQLSLSGPGIGLLTGVDVHDVVPTAEDGVQVWATVGLGAPIRAAEPGVTGFAHRPGTINIVVWVPQRLGDGALINAVATATEAKTQALYALGLDATGTATDAICVLCPLGGPSAAYGGPRSHWGTPMARAVYTAVRDGGEVNLSTGRSWSDRAGVSDTTAHRPAAGG</sequence>
<dbReference type="RefSeq" id="WP_189334412.1">
    <property type="nucleotide sequence ID" value="NZ_AP023356.1"/>
</dbReference>
<dbReference type="EMBL" id="AP023356">
    <property type="protein sequence ID" value="BCJ42031.1"/>
    <property type="molecule type" value="Genomic_DNA"/>
</dbReference>
<dbReference type="PANTHER" id="PTHR35336">
    <property type="entry name" value="ADENOSYLCOBINAMIDE AMIDOHYDROLASE"/>
    <property type="match status" value="1"/>
</dbReference>
<evidence type="ECO:0000256" key="1">
    <source>
        <dbReference type="SAM" id="MobiDB-lite"/>
    </source>
</evidence>
<dbReference type="InterPro" id="IPR002808">
    <property type="entry name" value="AdoCbi_amidolase"/>
</dbReference>
<dbReference type="Pfam" id="PF01955">
    <property type="entry name" value="CbiZ"/>
    <property type="match status" value="1"/>
</dbReference>
<keyword evidence="3" id="KW-1185">Reference proteome</keyword>
<dbReference type="InterPro" id="IPR052209">
    <property type="entry name" value="CbiZ"/>
</dbReference>
<feature type="region of interest" description="Disordered" evidence="1">
    <location>
        <begin position="211"/>
        <end position="235"/>
    </location>
</feature>
<accession>A0ABM7LRY4</accession>
<evidence type="ECO:0000313" key="2">
    <source>
        <dbReference type="EMBL" id="BCJ42031.1"/>
    </source>
</evidence>
<evidence type="ECO:0000313" key="3">
    <source>
        <dbReference type="Proteomes" id="UP000676967"/>
    </source>
</evidence>
<dbReference type="PANTHER" id="PTHR35336:SF5">
    <property type="entry name" value="ADENOSYLCOBINAMIDE AMIDOHYDROLASE"/>
    <property type="match status" value="1"/>
</dbReference>
<gene>
    <name evidence="2" type="ORF">Aiant_26880</name>
</gene>
<organism evidence="2 3">
    <name type="scientific">Actinoplanes ianthinogenes</name>
    <dbReference type="NCBI Taxonomy" id="122358"/>
    <lineage>
        <taxon>Bacteria</taxon>
        <taxon>Bacillati</taxon>
        <taxon>Actinomycetota</taxon>
        <taxon>Actinomycetes</taxon>
        <taxon>Micromonosporales</taxon>
        <taxon>Micromonosporaceae</taxon>
        <taxon>Actinoplanes</taxon>
    </lineage>
</organism>
<reference evidence="2 3" key="1">
    <citation type="submission" date="2020-08" db="EMBL/GenBank/DDBJ databases">
        <title>Whole genome shotgun sequence of Actinoplanes ianthinogenes NBRC 13996.</title>
        <authorList>
            <person name="Komaki H."/>
            <person name="Tamura T."/>
        </authorList>
    </citation>
    <scope>NUCLEOTIDE SEQUENCE [LARGE SCALE GENOMIC DNA]</scope>
    <source>
        <strain evidence="2 3">NBRC 13996</strain>
    </source>
</reference>